<dbReference type="InterPro" id="IPR006076">
    <property type="entry name" value="FAD-dep_OxRdtase"/>
</dbReference>
<gene>
    <name evidence="3" type="ORF">GCM10010439_09570</name>
</gene>
<organism evidence="3 4">
    <name type="scientific">Actinocorallia aurantiaca</name>
    <dbReference type="NCBI Taxonomy" id="46204"/>
    <lineage>
        <taxon>Bacteria</taxon>
        <taxon>Bacillati</taxon>
        <taxon>Actinomycetota</taxon>
        <taxon>Actinomycetes</taxon>
        <taxon>Streptosporangiales</taxon>
        <taxon>Thermomonosporaceae</taxon>
        <taxon>Actinocorallia</taxon>
    </lineage>
</organism>
<dbReference type="EMBL" id="BAAATZ010000003">
    <property type="protein sequence ID" value="GAA2720816.1"/>
    <property type="molecule type" value="Genomic_DNA"/>
</dbReference>
<evidence type="ECO:0000313" key="4">
    <source>
        <dbReference type="Proteomes" id="UP001501842"/>
    </source>
</evidence>
<protein>
    <submittedName>
        <fullName evidence="3">FAD-dependent oxidoreductase</fullName>
    </submittedName>
</protein>
<evidence type="ECO:0000259" key="2">
    <source>
        <dbReference type="Pfam" id="PF01266"/>
    </source>
</evidence>
<dbReference type="PANTHER" id="PTHR13847:SF289">
    <property type="entry name" value="GLYCINE OXIDASE"/>
    <property type="match status" value="1"/>
</dbReference>
<accession>A0ABN3TZG5</accession>
<reference evidence="3 4" key="1">
    <citation type="journal article" date="2019" name="Int. J. Syst. Evol. Microbiol.">
        <title>The Global Catalogue of Microorganisms (GCM) 10K type strain sequencing project: providing services to taxonomists for standard genome sequencing and annotation.</title>
        <authorList>
            <consortium name="The Broad Institute Genomics Platform"/>
            <consortium name="The Broad Institute Genome Sequencing Center for Infectious Disease"/>
            <person name="Wu L."/>
            <person name="Ma J."/>
        </authorList>
    </citation>
    <scope>NUCLEOTIDE SEQUENCE [LARGE SCALE GENOMIC DNA]</scope>
    <source>
        <strain evidence="3 4">JCM 8201</strain>
    </source>
</reference>
<dbReference type="InterPro" id="IPR036188">
    <property type="entry name" value="FAD/NAD-bd_sf"/>
</dbReference>
<dbReference type="SUPFAM" id="SSF51905">
    <property type="entry name" value="FAD/NAD(P)-binding domain"/>
    <property type="match status" value="1"/>
</dbReference>
<keyword evidence="1" id="KW-0560">Oxidoreductase</keyword>
<dbReference type="PANTHER" id="PTHR13847">
    <property type="entry name" value="SARCOSINE DEHYDROGENASE-RELATED"/>
    <property type="match status" value="1"/>
</dbReference>
<keyword evidence="4" id="KW-1185">Reference proteome</keyword>
<feature type="domain" description="FAD dependent oxidoreductase" evidence="2">
    <location>
        <begin position="5"/>
        <end position="388"/>
    </location>
</feature>
<dbReference type="Pfam" id="PF01266">
    <property type="entry name" value="DAO"/>
    <property type="match status" value="1"/>
</dbReference>
<dbReference type="SUPFAM" id="SSF54373">
    <property type="entry name" value="FAD-linked reductases, C-terminal domain"/>
    <property type="match status" value="1"/>
</dbReference>
<comment type="caution">
    <text evidence="3">The sequence shown here is derived from an EMBL/GenBank/DDBJ whole genome shotgun (WGS) entry which is preliminary data.</text>
</comment>
<sequence>MNDLDVLVVGGGAAGLFTAHQLRRRGARVTVVERGPIGGDQSCSAGNTGFAGTQGSAPLAVPGAGSLRRLLDPAGSPHLRPRPDPGLWRWVRDFRRACTEEAASTSSRVLYALKKHSLALLAELDSAHFHAPGIVLAYRSPEGFERAAAAAARSPVPLRVLFPAELAELEPDTEFAVAGALYNEEGAYLEVPRFLHAFARDLAEDGVEILDRTEVTGFELSGGKVVSVRVPGRELRPGTVVLAAGSWTASLARLLGQRIALQPVKGYSVTVKTPPGAPRLPVLLPEGPVAVSPLDGELRFAGSLELTGMDRRIVPRRVAAMLAPVRSCLPALDLTGEQRVWAGLRPCAPDGLPYVGPAPAVDNLFLCCGHGHIGMGLAPSTGRLLAQLLTGERPDLDLRPFRIDR</sequence>
<evidence type="ECO:0000256" key="1">
    <source>
        <dbReference type="ARBA" id="ARBA00023002"/>
    </source>
</evidence>
<dbReference type="Gene3D" id="3.30.9.10">
    <property type="entry name" value="D-Amino Acid Oxidase, subunit A, domain 2"/>
    <property type="match status" value="1"/>
</dbReference>
<dbReference type="Gene3D" id="3.50.50.60">
    <property type="entry name" value="FAD/NAD(P)-binding domain"/>
    <property type="match status" value="2"/>
</dbReference>
<proteinExistence type="predicted"/>
<evidence type="ECO:0000313" key="3">
    <source>
        <dbReference type="EMBL" id="GAA2720816.1"/>
    </source>
</evidence>
<name>A0ABN3TZG5_9ACTN</name>
<dbReference type="Proteomes" id="UP001501842">
    <property type="component" value="Unassembled WGS sequence"/>
</dbReference>
<dbReference type="RefSeq" id="WP_344448905.1">
    <property type="nucleotide sequence ID" value="NZ_BAAATZ010000003.1"/>
</dbReference>